<reference evidence="2" key="1">
    <citation type="journal article" date="2013" name="Science">
        <title>The Amborella genome and the evolution of flowering plants.</title>
        <authorList>
            <consortium name="Amborella Genome Project"/>
        </authorList>
    </citation>
    <scope>NUCLEOTIDE SEQUENCE [LARGE SCALE GENOMIC DNA]</scope>
</reference>
<keyword evidence="2" id="KW-1185">Reference proteome</keyword>
<evidence type="ECO:0000313" key="1">
    <source>
        <dbReference type="EMBL" id="ERN00572.1"/>
    </source>
</evidence>
<proteinExistence type="predicted"/>
<accession>W1NT90</accession>
<dbReference type="Gramene" id="ERN00572">
    <property type="protein sequence ID" value="ERN00572"/>
    <property type="gene ID" value="AMTR_s00102p00140910"/>
</dbReference>
<gene>
    <name evidence="1" type="ORF">AMTR_s00102p00140910</name>
</gene>
<dbReference type="HOGENOM" id="CLU_1404190_0_0_1"/>
<sequence>MAQARDFFFTITEEGDIIDVEAIEGAPNDEVVILEAFVRITSQEESRPAASSSYGLALMAVAALEDKETFDPFEGLLKNLKQLGIEALQRESEIQMAYKACLASVVETLSQHQSLMRGYEEEKASILSFHASFKEAEAQSKLERLETLDSQVASISESSSHIAQAIFHLKEQMKATFESLVALKTKIREALEDF</sequence>
<dbReference type="Proteomes" id="UP000017836">
    <property type="component" value="Unassembled WGS sequence"/>
</dbReference>
<organism evidence="1 2">
    <name type="scientific">Amborella trichopoda</name>
    <dbReference type="NCBI Taxonomy" id="13333"/>
    <lineage>
        <taxon>Eukaryota</taxon>
        <taxon>Viridiplantae</taxon>
        <taxon>Streptophyta</taxon>
        <taxon>Embryophyta</taxon>
        <taxon>Tracheophyta</taxon>
        <taxon>Spermatophyta</taxon>
        <taxon>Magnoliopsida</taxon>
        <taxon>Amborellales</taxon>
        <taxon>Amborellaceae</taxon>
        <taxon>Amborella</taxon>
    </lineage>
</organism>
<name>W1NT90_AMBTC</name>
<evidence type="ECO:0000313" key="2">
    <source>
        <dbReference type="Proteomes" id="UP000017836"/>
    </source>
</evidence>
<dbReference type="AlphaFoldDB" id="W1NT90"/>
<dbReference type="EMBL" id="KI394858">
    <property type="protein sequence ID" value="ERN00572.1"/>
    <property type="molecule type" value="Genomic_DNA"/>
</dbReference>
<protein>
    <submittedName>
        <fullName evidence="1">Uncharacterized protein</fullName>
    </submittedName>
</protein>